<dbReference type="OrthoDB" id="7437528at2759"/>
<dbReference type="PANTHER" id="PTHR24376:SF235">
    <property type="entry name" value="C2H2-TYPE DOMAIN-CONTAINING PROTEIN"/>
    <property type="match status" value="1"/>
</dbReference>
<gene>
    <name evidence="9" type="ORF">g.5356</name>
</gene>
<evidence type="ECO:0000256" key="1">
    <source>
        <dbReference type="ARBA" id="ARBA00004123"/>
    </source>
</evidence>
<dbReference type="GO" id="GO:0001228">
    <property type="term" value="F:DNA-binding transcription activator activity, RNA polymerase II-specific"/>
    <property type="evidence" value="ECO:0007669"/>
    <property type="project" value="TreeGrafter"/>
</dbReference>
<evidence type="ECO:0000256" key="2">
    <source>
        <dbReference type="ARBA" id="ARBA00022723"/>
    </source>
</evidence>
<accession>A0A1E1WN73</accession>
<dbReference type="EMBL" id="GDQN01002687">
    <property type="protein sequence ID" value="JAT88367.1"/>
    <property type="molecule type" value="Transcribed_RNA"/>
</dbReference>
<feature type="domain" description="C2H2-type" evidence="8">
    <location>
        <begin position="103"/>
        <end position="135"/>
    </location>
</feature>
<dbReference type="FunFam" id="3.30.160.60:FF:000100">
    <property type="entry name" value="Zinc finger 45-like"/>
    <property type="match status" value="1"/>
</dbReference>
<comment type="subcellular location">
    <subcellularLocation>
        <location evidence="1">Nucleus</location>
    </subcellularLocation>
</comment>
<dbReference type="AlphaFoldDB" id="A0A1E1WN73"/>
<keyword evidence="3" id="KW-0677">Repeat</keyword>
<evidence type="ECO:0000256" key="6">
    <source>
        <dbReference type="ARBA" id="ARBA00023242"/>
    </source>
</evidence>
<dbReference type="Pfam" id="PF00096">
    <property type="entry name" value="zf-C2H2"/>
    <property type="match status" value="2"/>
</dbReference>
<dbReference type="PANTHER" id="PTHR24376">
    <property type="entry name" value="ZINC FINGER PROTEIN"/>
    <property type="match status" value="1"/>
</dbReference>
<keyword evidence="4 7" id="KW-0863">Zinc-finger</keyword>
<sequence length="268" mass="32129">MENKKNVEKRKNHCNICDKTIVGSSYKFKAHLYKHKAVQSRFKCSFCSKEFFRSDAYSKHVDTHTGASPKKTYICDHCDRGFVNKRNLLLHLKIHDDSLEHPYKCVACGVTYCEERLLKYHIRKTHYNLHLDETPHIMKEINETWVERVKESQVCVQMTKVNNNTLSIQKYGTLKEENEKNINMDSEKVRFKEYITSVFAQKDKSQYSKATCDYCHKEMLKKSLLSHIRERHLKIRKFKCEKCNCTFKRHYQMVDHVCGKYRQRRRKK</sequence>
<name>A0A1E1WN73_PECGO</name>
<dbReference type="GO" id="GO:0005634">
    <property type="term" value="C:nucleus"/>
    <property type="evidence" value="ECO:0007669"/>
    <property type="project" value="UniProtKB-SubCell"/>
</dbReference>
<dbReference type="InterPro" id="IPR036236">
    <property type="entry name" value="Znf_C2H2_sf"/>
</dbReference>
<dbReference type="SUPFAM" id="SSF57667">
    <property type="entry name" value="beta-beta-alpha zinc fingers"/>
    <property type="match status" value="2"/>
</dbReference>
<dbReference type="GO" id="GO:0008270">
    <property type="term" value="F:zinc ion binding"/>
    <property type="evidence" value="ECO:0007669"/>
    <property type="project" value="UniProtKB-KW"/>
</dbReference>
<reference evidence="9" key="1">
    <citation type="submission" date="2015-09" db="EMBL/GenBank/DDBJ databases">
        <title>De novo assembly of Pectinophora gossypiella (Pink Bollworm) gut transcriptome.</title>
        <authorList>
            <person name="Tassone E.E."/>
        </authorList>
    </citation>
    <scope>NUCLEOTIDE SEQUENCE</scope>
</reference>
<evidence type="ECO:0000259" key="8">
    <source>
        <dbReference type="PROSITE" id="PS50157"/>
    </source>
</evidence>
<organism evidence="9">
    <name type="scientific">Pectinophora gossypiella</name>
    <name type="common">Cotton pink bollworm</name>
    <name type="synonym">Depressaria gossypiella</name>
    <dbReference type="NCBI Taxonomy" id="13191"/>
    <lineage>
        <taxon>Eukaryota</taxon>
        <taxon>Metazoa</taxon>
        <taxon>Ecdysozoa</taxon>
        <taxon>Arthropoda</taxon>
        <taxon>Hexapoda</taxon>
        <taxon>Insecta</taxon>
        <taxon>Pterygota</taxon>
        <taxon>Neoptera</taxon>
        <taxon>Endopterygota</taxon>
        <taxon>Lepidoptera</taxon>
        <taxon>Glossata</taxon>
        <taxon>Ditrysia</taxon>
        <taxon>Gelechioidea</taxon>
        <taxon>Gelechiidae</taxon>
        <taxon>Apatetrinae</taxon>
        <taxon>Pectinophora</taxon>
    </lineage>
</organism>
<dbReference type="PROSITE" id="PS50157">
    <property type="entry name" value="ZINC_FINGER_C2H2_2"/>
    <property type="match status" value="3"/>
</dbReference>
<dbReference type="PROSITE" id="PS00028">
    <property type="entry name" value="ZINC_FINGER_C2H2_1"/>
    <property type="match status" value="4"/>
</dbReference>
<evidence type="ECO:0000256" key="5">
    <source>
        <dbReference type="ARBA" id="ARBA00022833"/>
    </source>
</evidence>
<feature type="domain" description="C2H2-type" evidence="8">
    <location>
        <begin position="42"/>
        <end position="69"/>
    </location>
</feature>
<feature type="domain" description="C2H2-type" evidence="8">
    <location>
        <begin position="73"/>
        <end position="100"/>
    </location>
</feature>
<dbReference type="GO" id="GO:0000978">
    <property type="term" value="F:RNA polymerase II cis-regulatory region sequence-specific DNA binding"/>
    <property type="evidence" value="ECO:0007669"/>
    <property type="project" value="TreeGrafter"/>
</dbReference>
<evidence type="ECO:0000256" key="7">
    <source>
        <dbReference type="PROSITE-ProRule" id="PRU00042"/>
    </source>
</evidence>
<keyword evidence="6" id="KW-0539">Nucleus</keyword>
<evidence type="ECO:0000256" key="3">
    <source>
        <dbReference type="ARBA" id="ARBA00022737"/>
    </source>
</evidence>
<dbReference type="Gene3D" id="3.30.160.60">
    <property type="entry name" value="Classic Zinc Finger"/>
    <property type="match status" value="2"/>
</dbReference>
<evidence type="ECO:0000313" key="9">
    <source>
        <dbReference type="EMBL" id="JAT88367.1"/>
    </source>
</evidence>
<dbReference type="SMART" id="SM00355">
    <property type="entry name" value="ZnF_C2H2"/>
    <property type="match status" value="6"/>
</dbReference>
<evidence type="ECO:0000256" key="4">
    <source>
        <dbReference type="ARBA" id="ARBA00022771"/>
    </source>
</evidence>
<dbReference type="InterPro" id="IPR013087">
    <property type="entry name" value="Znf_C2H2_type"/>
</dbReference>
<proteinExistence type="predicted"/>
<protein>
    <recommendedName>
        <fullName evidence="8">C2H2-type domain-containing protein</fullName>
    </recommendedName>
</protein>
<keyword evidence="5" id="KW-0862">Zinc</keyword>
<keyword evidence="2" id="KW-0479">Metal-binding</keyword>